<dbReference type="PANTHER" id="PTHR21485">
    <property type="entry name" value="HAD SUPERFAMILY MEMBERS CMAS AND KDSC"/>
    <property type="match status" value="1"/>
</dbReference>
<accession>A0A1B1AJY5</accession>
<reference evidence="1 2" key="1">
    <citation type="submission" date="2015-11" db="EMBL/GenBank/DDBJ databases">
        <title>Whole-Genome Sequence of Candidatus Oderbacter manganicum from the National Park Lower Oder Valley, Germany.</title>
        <authorList>
            <person name="Braun B."/>
            <person name="Liere K."/>
            <person name="Szewzyk U."/>
        </authorList>
    </citation>
    <scope>NUCLEOTIDE SEQUENCE [LARGE SCALE GENOMIC DNA]</scope>
    <source>
        <strain evidence="1 2">OTSz_A_272</strain>
    </source>
</reference>
<dbReference type="InterPro" id="IPR050793">
    <property type="entry name" value="CMP-NeuNAc_synthase"/>
</dbReference>
<dbReference type="InParanoid" id="A0A1B1AJY5"/>
<evidence type="ECO:0000313" key="2">
    <source>
        <dbReference type="Proteomes" id="UP000092498"/>
    </source>
</evidence>
<dbReference type="InterPro" id="IPR003329">
    <property type="entry name" value="Cytidylyl_trans"/>
</dbReference>
<keyword evidence="1" id="KW-0808">Transferase</keyword>
<keyword evidence="2" id="KW-1185">Reference proteome</keyword>
<gene>
    <name evidence="1" type="ORF">ATE48_13360</name>
</gene>
<dbReference type="Pfam" id="PF02348">
    <property type="entry name" value="CTP_transf_3"/>
    <property type="match status" value="1"/>
</dbReference>
<sequence>MTGAVTAVALIPARAGSKRIPDKNIGSLHGHPLIAYTICAARQAGVFDAVVVSTDSERYAAIAQHYGADVPGLRPITMSGDISPDIEWVRYTLQMLTDRGEPHDIFSLLRPTSPCRKPQTIQRAMAQFAAQVGVDSLRAVEKCEQHPGKMWIVSGDRMQPLLPMADGQVPFHSSQYAALPEVYVQNASLEIAWSRVALEHGSIAGEILTPFLTQGDEGFDVNRPRDWRLLEMALERGEASLPEIDRLPFFG</sequence>
<name>A0A1B1AJY5_9PROT</name>
<dbReference type="STRING" id="1759059.ATE48_13360"/>
<protein>
    <submittedName>
        <fullName evidence="1">Acylneuraminate cytidylyltransferase</fullName>
    </submittedName>
</protein>
<evidence type="ECO:0000313" key="1">
    <source>
        <dbReference type="EMBL" id="ANP46830.1"/>
    </source>
</evidence>
<dbReference type="CDD" id="cd02513">
    <property type="entry name" value="CMP-NeuAc_Synthase"/>
    <property type="match status" value="1"/>
</dbReference>
<dbReference type="PANTHER" id="PTHR21485:SF6">
    <property type="entry name" value="N-ACYLNEURAMINATE CYTIDYLYLTRANSFERASE-RELATED"/>
    <property type="match status" value="1"/>
</dbReference>
<dbReference type="AlphaFoldDB" id="A0A1B1AJY5"/>
<dbReference type="RefSeq" id="WP_066772306.1">
    <property type="nucleotide sequence ID" value="NZ_CP013244.1"/>
</dbReference>
<dbReference type="Proteomes" id="UP000092498">
    <property type="component" value="Chromosome"/>
</dbReference>
<proteinExistence type="predicted"/>
<dbReference type="InterPro" id="IPR029044">
    <property type="entry name" value="Nucleotide-diphossugar_trans"/>
</dbReference>
<dbReference type="EMBL" id="CP013244">
    <property type="protein sequence ID" value="ANP46830.1"/>
    <property type="molecule type" value="Genomic_DNA"/>
</dbReference>
<keyword evidence="1" id="KW-0548">Nucleotidyltransferase</keyword>
<dbReference type="KEGG" id="cbot:ATE48_13360"/>
<dbReference type="Gene3D" id="3.90.550.10">
    <property type="entry name" value="Spore Coat Polysaccharide Biosynthesis Protein SpsA, Chain A"/>
    <property type="match status" value="1"/>
</dbReference>
<organism evidence="1 2">
    <name type="scientific">Candidatus Viadribacter manganicus</name>
    <dbReference type="NCBI Taxonomy" id="1759059"/>
    <lineage>
        <taxon>Bacteria</taxon>
        <taxon>Pseudomonadati</taxon>
        <taxon>Pseudomonadota</taxon>
        <taxon>Alphaproteobacteria</taxon>
        <taxon>Hyphomonadales</taxon>
        <taxon>Hyphomonadaceae</taxon>
        <taxon>Candidatus Viadribacter</taxon>
    </lineage>
</organism>
<dbReference type="SUPFAM" id="SSF53448">
    <property type="entry name" value="Nucleotide-diphospho-sugar transferases"/>
    <property type="match status" value="1"/>
</dbReference>
<dbReference type="GO" id="GO:0008781">
    <property type="term" value="F:N-acylneuraminate cytidylyltransferase activity"/>
    <property type="evidence" value="ECO:0007669"/>
    <property type="project" value="TreeGrafter"/>
</dbReference>
<dbReference type="OrthoDB" id="9805604at2"/>